<sequence length="79" mass="9284">MLELDNFSKLKAYTFVSKEHQLCPIYQYVSPFPKECTFFSHKNTFTCKRIGYLPTLHPVLCEIPYGIELQFQQAEFAVD</sequence>
<gene>
    <name evidence="1" type="ORF">FB550_102334</name>
</gene>
<name>A0A561DSI5_9BACI</name>
<proteinExistence type="predicted"/>
<organism evidence="1 2">
    <name type="scientific">Neobacillus bataviensis</name>
    <dbReference type="NCBI Taxonomy" id="220685"/>
    <lineage>
        <taxon>Bacteria</taxon>
        <taxon>Bacillati</taxon>
        <taxon>Bacillota</taxon>
        <taxon>Bacilli</taxon>
        <taxon>Bacillales</taxon>
        <taxon>Bacillaceae</taxon>
        <taxon>Neobacillus</taxon>
    </lineage>
</organism>
<evidence type="ECO:0000313" key="2">
    <source>
        <dbReference type="Proteomes" id="UP000319671"/>
    </source>
</evidence>
<dbReference type="EMBL" id="VIVN01000002">
    <property type="protein sequence ID" value="TWE06314.1"/>
    <property type="molecule type" value="Genomic_DNA"/>
</dbReference>
<dbReference type="Proteomes" id="UP000319671">
    <property type="component" value="Unassembled WGS sequence"/>
</dbReference>
<dbReference type="AlphaFoldDB" id="A0A561DSI5"/>
<protein>
    <submittedName>
        <fullName evidence="1">Uncharacterized protein</fullName>
    </submittedName>
</protein>
<reference evidence="1 2" key="1">
    <citation type="submission" date="2019-06" db="EMBL/GenBank/DDBJ databases">
        <title>Sorghum-associated microbial communities from plants grown in Nebraska, USA.</title>
        <authorList>
            <person name="Schachtman D."/>
        </authorList>
    </citation>
    <scope>NUCLEOTIDE SEQUENCE [LARGE SCALE GENOMIC DNA]</scope>
    <source>
        <strain evidence="1 2">2482</strain>
    </source>
</reference>
<evidence type="ECO:0000313" key="1">
    <source>
        <dbReference type="EMBL" id="TWE06314.1"/>
    </source>
</evidence>
<keyword evidence="2" id="KW-1185">Reference proteome</keyword>
<accession>A0A561DSI5</accession>
<comment type="caution">
    <text evidence="1">The sequence shown here is derived from an EMBL/GenBank/DDBJ whole genome shotgun (WGS) entry which is preliminary data.</text>
</comment>